<keyword evidence="1" id="KW-0812">Transmembrane</keyword>
<evidence type="ECO:0008006" key="4">
    <source>
        <dbReference type="Google" id="ProtNLM"/>
    </source>
</evidence>
<evidence type="ECO:0000313" key="2">
    <source>
        <dbReference type="EMBL" id="CAH3185771.1"/>
    </source>
</evidence>
<evidence type="ECO:0000256" key="1">
    <source>
        <dbReference type="SAM" id="Phobius"/>
    </source>
</evidence>
<keyword evidence="3" id="KW-1185">Reference proteome</keyword>
<feature type="transmembrane region" description="Helical" evidence="1">
    <location>
        <begin position="25"/>
        <end position="44"/>
    </location>
</feature>
<protein>
    <recommendedName>
        <fullName evidence="4">DUF4231 domain-containing protein</fullName>
    </recommendedName>
</protein>
<sequence>MNQVYTFHHRQWWCHRQMFFRFKRIYTILNILSLLATSLGLIIGPVLQNVLLTSILAAVGMFIKGWNDFKRYSIKMDMSKFAYSTHAKALTELRALQLSATDEFLLKQQILEEVIIDFAPPIPDHILCNYK</sequence>
<keyword evidence="1" id="KW-1133">Transmembrane helix</keyword>
<proteinExistence type="predicted"/>
<dbReference type="Proteomes" id="UP001159405">
    <property type="component" value="Unassembled WGS sequence"/>
</dbReference>
<dbReference type="EMBL" id="CALNXK010000443">
    <property type="protein sequence ID" value="CAH3185771.1"/>
    <property type="molecule type" value="Genomic_DNA"/>
</dbReference>
<keyword evidence="1" id="KW-0472">Membrane</keyword>
<accession>A0ABN8S4V1</accession>
<name>A0ABN8S4V1_9CNID</name>
<gene>
    <name evidence="2" type="ORF">PLOB_00033392</name>
</gene>
<comment type="caution">
    <text evidence="2">The sequence shown here is derived from an EMBL/GenBank/DDBJ whole genome shotgun (WGS) entry which is preliminary data.</text>
</comment>
<organism evidence="2 3">
    <name type="scientific">Porites lobata</name>
    <dbReference type="NCBI Taxonomy" id="104759"/>
    <lineage>
        <taxon>Eukaryota</taxon>
        <taxon>Metazoa</taxon>
        <taxon>Cnidaria</taxon>
        <taxon>Anthozoa</taxon>
        <taxon>Hexacorallia</taxon>
        <taxon>Scleractinia</taxon>
        <taxon>Fungiina</taxon>
        <taxon>Poritidae</taxon>
        <taxon>Porites</taxon>
    </lineage>
</organism>
<feature type="non-terminal residue" evidence="2">
    <location>
        <position position="131"/>
    </location>
</feature>
<reference evidence="2 3" key="1">
    <citation type="submission" date="2022-05" db="EMBL/GenBank/DDBJ databases">
        <authorList>
            <consortium name="Genoscope - CEA"/>
            <person name="William W."/>
        </authorList>
    </citation>
    <scope>NUCLEOTIDE SEQUENCE [LARGE SCALE GENOMIC DNA]</scope>
</reference>
<evidence type="ECO:0000313" key="3">
    <source>
        <dbReference type="Proteomes" id="UP001159405"/>
    </source>
</evidence>